<keyword evidence="2" id="KW-1185">Reference proteome</keyword>
<name>A0A812Q1B3_9DINO</name>
<reference evidence="1" key="1">
    <citation type="submission" date="2021-02" db="EMBL/GenBank/DDBJ databases">
        <authorList>
            <person name="Dougan E. K."/>
            <person name="Rhodes N."/>
            <person name="Thang M."/>
            <person name="Chan C."/>
        </authorList>
    </citation>
    <scope>NUCLEOTIDE SEQUENCE</scope>
</reference>
<evidence type="ECO:0000313" key="2">
    <source>
        <dbReference type="Proteomes" id="UP000604046"/>
    </source>
</evidence>
<organism evidence="1 2">
    <name type="scientific">Symbiodinium natans</name>
    <dbReference type="NCBI Taxonomy" id="878477"/>
    <lineage>
        <taxon>Eukaryota</taxon>
        <taxon>Sar</taxon>
        <taxon>Alveolata</taxon>
        <taxon>Dinophyceae</taxon>
        <taxon>Suessiales</taxon>
        <taxon>Symbiodiniaceae</taxon>
        <taxon>Symbiodinium</taxon>
    </lineage>
</organism>
<gene>
    <name evidence="1" type="ORF">SNAT2548_LOCUS19757</name>
</gene>
<dbReference type="AlphaFoldDB" id="A0A812Q1B3"/>
<sequence length="166" mass="18044">MADISSEFHRSQEAPGRICLEAARKVLIGHVDLRPGSAVTEGYLWISDTASEAPEELAASSAIRFSGAGEISLDIGSSAAQLVVVQTIPATEVSVRLRAPCLASREDKLDDWAGQKQWLFCTMMALRRHLSQGATALITEFARPTFPVREVAIGLSHDHICWADQE</sequence>
<accession>A0A812Q1B3</accession>
<comment type="caution">
    <text evidence="1">The sequence shown here is derived from an EMBL/GenBank/DDBJ whole genome shotgun (WGS) entry which is preliminary data.</text>
</comment>
<dbReference type="Proteomes" id="UP000604046">
    <property type="component" value="Unassembled WGS sequence"/>
</dbReference>
<proteinExistence type="predicted"/>
<dbReference type="OrthoDB" id="444692at2759"/>
<protein>
    <submittedName>
        <fullName evidence="1">Uncharacterized protein</fullName>
    </submittedName>
</protein>
<dbReference type="EMBL" id="CAJNDS010002189">
    <property type="protein sequence ID" value="CAE7364839.1"/>
    <property type="molecule type" value="Genomic_DNA"/>
</dbReference>
<evidence type="ECO:0000313" key="1">
    <source>
        <dbReference type="EMBL" id="CAE7364839.1"/>
    </source>
</evidence>